<feature type="compositionally biased region" description="Basic and acidic residues" evidence="1">
    <location>
        <begin position="158"/>
        <end position="188"/>
    </location>
</feature>
<proteinExistence type="predicted"/>
<feature type="region of interest" description="Disordered" evidence="1">
    <location>
        <begin position="141"/>
        <end position="253"/>
    </location>
</feature>
<evidence type="ECO:0008006" key="4">
    <source>
        <dbReference type="Google" id="ProtNLM"/>
    </source>
</evidence>
<keyword evidence="3" id="KW-1185">Reference proteome</keyword>
<sequence>MLASMTPEVYQRLATAVEIGKWPDGVALTQEQRDNCLQLVMMWQARHNDAPQHMTIGKGGEMVMKSKKELKEEFGIDPDIDAPAALFNHLNVITQLQRIQHAIFHAVIRRQPQHHQMGDPTLTQPAVQLGLTAMAIVKKRRYSCRHPDPGPYGTSHRTVSDRDPDENQRQSSPECRDRATRSGPDHLTRPACRPARRKPRQNCRDRPDASPAAPVRIHRFHGTVAHNDLPPRPYGHPHGLPSGRRGKNRSEYQ</sequence>
<dbReference type="Proteomes" id="UP001229421">
    <property type="component" value="Unassembled WGS sequence"/>
</dbReference>
<reference evidence="2" key="1">
    <citation type="journal article" date="2023" name="bioRxiv">
        <title>Improved chromosome-level genome assembly for marigold (Tagetes erecta).</title>
        <authorList>
            <person name="Jiang F."/>
            <person name="Yuan L."/>
            <person name="Wang S."/>
            <person name="Wang H."/>
            <person name="Xu D."/>
            <person name="Wang A."/>
            <person name="Fan W."/>
        </authorList>
    </citation>
    <scope>NUCLEOTIDE SEQUENCE</scope>
    <source>
        <strain evidence="2">WSJ</strain>
        <tissue evidence="2">Leaf</tissue>
    </source>
</reference>
<gene>
    <name evidence="2" type="ORF">QVD17_42488</name>
</gene>
<protein>
    <recommendedName>
        <fullName evidence="4">DUF1315 family protein</fullName>
    </recommendedName>
</protein>
<evidence type="ECO:0000313" key="2">
    <source>
        <dbReference type="EMBL" id="KAK1405797.1"/>
    </source>
</evidence>
<comment type="caution">
    <text evidence="2">The sequence shown here is derived from an EMBL/GenBank/DDBJ whole genome shotgun (WGS) entry which is preliminary data.</text>
</comment>
<name>A0AAD8NED3_TARER</name>
<evidence type="ECO:0000313" key="3">
    <source>
        <dbReference type="Proteomes" id="UP001229421"/>
    </source>
</evidence>
<organism evidence="2 3">
    <name type="scientific">Tagetes erecta</name>
    <name type="common">African marigold</name>
    <dbReference type="NCBI Taxonomy" id="13708"/>
    <lineage>
        <taxon>Eukaryota</taxon>
        <taxon>Viridiplantae</taxon>
        <taxon>Streptophyta</taxon>
        <taxon>Embryophyta</taxon>
        <taxon>Tracheophyta</taxon>
        <taxon>Spermatophyta</taxon>
        <taxon>Magnoliopsida</taxon>
        <taxon>eudicotyledons</taxon>
        <taxon>Gunneridae</taxon>
        <taxon>Pentapetalae</taxon>
        <taxon>asterids</taxon>
        <taxon>campanulids</taxon>
        <taxon>Asterales</taxon>
        <taxon>Asteraceae</taxon>
        <taxon>Asteroideae</taxon>
        <taxon>Heliantheae alliance</taxon>
        <taxon>Tageteae</taxon>
        <taxon>Tagetes</taxon>
    </lineage>
</organism>
<dbReference type="EMBL" id="JAUHHV010000025">
    <property type="protein sequence ID" value="KAK1405797.1"/>
    <property type="molecule type" value="Genomic_DNA"/>
</dbReference>
<dbReference type="InterPro" id="IPR009749">
    <property type="entry name" value="DUF1315"/>
</dbReference>
<accession>A0AAD8NED3</accession>
<dbReference type="Pfam" id="PF07023">
    <property type="entry name" value="DUF1315"/>
    <property type="match status" value="1"/>
</dbReference>
<evidence type="ECO:0000256" key="1">
    <source>
        <dbReference type="SAM" id="MobiDB-lite"/>
    </source>
</evidence>
<dbReference type="AlphaFoldDB" id="A0AAD8NED3"/>